<gene>
    <name evidence="2" type="ORF">TIFTF001_006370</name>
</gene>
<dbReference type="EMBL" id="BTGU01000006">
    <property type="protein sequence ID" value="GMN36858.1"/>
    <property type="molecule type" value="Genomic_DNA"/>
</dbReference>
<name>A0AA87ZIM3_FICCA</name>
<sequence length="180" mass="20553">MYRFYRNEENKTEFTERETLILKEGESKTLGKGDGASSPMIFVRPRERKREPYSVRLGLPFDVNCLAARGIRVRNYLIALRMELKLRKGRQLPRGRGVPVVGERLLKIKGSEDTLAQGREGGELGRHGSTGGRYWYRWGKLLTGGRDFVGREPMGPERRRGRGFSPSLNNRRSAAMVKGR</sequence>
<accession>A0AA87ZIM3</accession>
<evidence type="ECO:0000256" key="1">
    <source>
        <dbReference type="SAM" id="MobiDB-lite"/>
    </source>
</evidence>
<dbReference type="Proteomes" id="UP001187192">
    <property type="component" value="Unassembled WGS sequence"/>
</dbReference>
<dbReference type="AlphaFoldDB" id="A0AA87ZIM3"/>
<feature type="compositionally biased region" description="Basic and acidic residues" evidence="1">
    <location>
        <begin position="149"/>
        <end position="158"/>
    </location>
</feature>
<keyword evidence="3" id="KW-1185">Reference proteome</keyword>
<comment type="caution">
    <text evidence="2">The sequence shown here is derived from an EMBL/GenBank/DDBJ whole genome shotgun (WGS) entry which is preliminary data.</text>
</comment>
<reference evidence="2" key="1">
    <citation type="submission" date="2023-07" db="EMBL/GenBank/DDBJ databases">
        <title>draft genome sequence of fig (Ficus carica).</title>
        <authorList>
            <person name="Takahashi T."/>
            <person name="Nishimura K."/>
        </authorList>
    </citation>
    <scope>NUCLEOTIDE SEQUENCE</scope>
</reference>
<evidence type="ECO:0000313" key="3">
    <source>
        <dbReference type="Proteomes" id="UP001187192"/>
    </source>
</evidence>
<evidence type="ECO:0000313" key="2">
    <source>
        <dbReference type="EMBL" id="GMN36858.1"/>
    </source>
</evidence>
<protein>
    <submittedName>
        <fullName evidence="2">Uncharacterized protein</fullName>
    </submittedName>
</protein>
<feature type="region of interest" description="Disordered" evidence="1">
    <location>
        <begin position="149"/>
        <end position="180"/>
    </location>
</feature>
<organism evidence="2 3">
    <name type="scientific">Ficus carica</name>
    <name type="common">Common fig</name>
    <dbReference type="NCBI Taxonomy" id="3494"/>
    <lineage>
        <taxon>Eukaryota</taxon>
        <taxon>Viridiplantae</taxon>
        <taxon>Streptophyta</taxon>
        <taxon>Embryophyta</taxon>
        <taxon>Tracheophyta</taxon>
        <taxon>Spermatophyta</taxon>
        <taxon>Magnoliopsida</taxon>
        <taxon>eudicotyledons</taxon>
        <taxon>Gunneridae</taxon>
        <taxon>Pentapetalae</taxon>
        <taxon>rosids</taxon>
        <taxon>fabids</taxon>
        <taxon>Rosales</taxon>
        <taxon>Moraceae</taxon>
        <taxon>Ficeae</taxon>
        <taxon>Ficus</taxon>
    </lineage>
</organism>
<proteinExistence type="predicted"/>